<keyword evidence="5" id="KW-1185">Reference proteome</keyword>
<dbReference type="GO" id="GO:0007166">
    <property type="term" value="P:cell surface receptor signaling pathway"/>
    <property type="evidence" value="ECO:0007669"/>
    <property type="project" value="InterPro"/>
</dbReference>
<dbReference type="GO" id="GO:0097527">
    <property type="term" value="P:necroptotic signaling pathway"/>
    <property type="evidence" value="ECO:0007669"/>
    <property type="project" value="TreeGrafter"/>
</dbReference>
<evidence type="ECO:0000259" key="3">
    <source>
        <dbReference type="PROSITE" id="PS50011"/>
    </source>
</evidence>
<keyword evidence="2" id="KW-0067">ATP-binding</keyword>
<dbReference type="EMBL" id="JAACNH010000007">
    <property type="protein sequence ID" value="KAG8437249.1"/>
    <property type="molecule type" value="Genomic_DNA"/>
</dbReference>
<organism evidence="4 5">
    <name type="scientific">Hymenochirus boettgeri</name>
    <name type="common">Congo dwarf clawed frog</name>
    <dbReference type="NCBI Taxonomy" id="247094"/>
    <lineage>
        <taxon>Eukaryota</taxon>
        <taxon>Metazoa</taxon>
        <taxon>Chordata</taxon>
        <taxon>Craniata</taxon>
        <taxon>Vertebrata</taxon>
        <taxon>Euteleostomi</taxon>
        <taxon>Amphibia</taxon>
        <taxon>Batrachia</taxon>
        <taxon>Anura</taxon>
        <taxon>Pipoidea</taxon>
        <taxon>Pipidae</taxon>
        <taxon>Pipinae</taxon>
        <taxon>Hymenochirus</taxon>
    </lineage>
</organism>
<keyword evidence="1" id="KW-0547">Nucleotide-binding</keyword>
<dbReference type="Gene3D" id="3.30.200.20">
    <property type="entry name" value="Phosphorylase Kinase, domain 1"/>
    <property type="match status" value="1"/>
</dbReference>
<accession>A0A8T2IW85</accession>
<dbReference type="InterPro" id="IPR001245">
    <property type="entry name" value="Ser-Thr/Tyr_kinase_cat_dom"/>
</dbReference>
<dbReference type="PANTHER" id="PTHR44329">
    <property type="entry name" value="SERINE/THREONINE-PROTEIN KINASE TNNI3K-RELATED"/>
    <property type="match status" value="1"/>
</dbReference>
<dbReference type="PANTHER" id="PTHR44329:SF298">
    <property type="entry name" value="MIXED LINEAGE KINASE DOMAIN-LIKE PROTEIN"/>
    <property type="match status" value="1"/>
</dbReference>
<evidence type="ECO:0000313" key="4">
    <source>
        <dbReference type="EMBL" id="KAG8437249.1"/>
    </source>
</evidence>
<dbReference type="InterPro" id="IPR036537">
    <property type="entry name" value="Adaptor_Cbl_N_dom_sf"/>
</dbReference>
<feature type="domain" description="Protein kinase" evidence="3">
    <location>
        <begin position="206"/>
        <end position="402"/>
    </location>
</feature>
<dbReference type="Pfam" id="PF07714">
    <property type="entry name" value="PK_Tyr_Ser-Thr"/>
    <property type="match status" value="1"/>
</dbReference>
<reference evidence="4" key="1">
    <citation type="thesis" date="2020" institute="ProQuest LLC" country="789 East Eisenhower Parkway, Ann Arbor, MI, USA">
        <title>Comparative Genomics and Chromosome Evolution.</title>
        <authorList>
            <person name="Mudd A.B."/>
        </authorList>
    </citation>
    <scope>NUCLEOTIDE SEQUENCE</scope>
    <source>
        <strain evidence="4">Female2</strain>
        <tissue evidence="4">Blood</tissue>
    </source>
</reference>
<gene>
    <name evidence="4" type="ORF">GDO86_008088</name>
</gene>
<dbReference type="Gene3D" id="1.10.510.10">
    <property type="entry name" value="Transferase(Phosphotransferase) domain 1"/>
    <property type="match status" value="1"/>
</dbReference>
<dbReference type="PROSITE" id="PS50011">
    <property type="entry name" value="PROTEIN_KINASE_DOM"/>
    <property type="match status" value="1"/>
</dbReference>
<feature type="non-terminal residue" evidence="4">
    <location>
        <position position="402"/>
    </location>
</feature>
<proteinExistence type="predicted"/>
<dbReference type="CDD" id="cd21037">
    <property type="entry name" value="MLKL_NTD"/>
    <property type="match status" value="1"/>
</dbReference>
<dbReference type="GO" id="GO:0004713">
    <property type="term" value="F:protein tyrosine kinase activity"/>
    <property type="evidence" value="ECO:0007669"/>
    <property type="project" value="InterPro"/>
</dbReference>
<dbReference type="InterPro" id="IPR054000">
    <property type="entry name" value="MLKL_N"/>
</dbReference>
<dbReference type="InterPro" id="IPR051681">
    <property type="entry name" value="Ser/Thr_Kinases-Pseudokinases"/>
</dbReference>
<dbReference type="SMART" id="SM00219">
    <property type="entry name" value="TyrKc"/>
    <property type="match status" value="1"/>
</dbReference>
<dbReference type="Proteomes" id="UP000812440">
    <property type="component" value="Chromosome 4"/>
</dbReference>
<dbReference type="Gene3D" id="1.20.930.20">
    <property type="entry name" value="Adaptor protein Cbl, N-terminal domain"/>
    <property type="match status" value="1"/>
</dbReference>
<evidence type="ECO:0000256" key="2">
    <source>
        <dbReference type="ARBA" id="ARBA00022840"/>
    </source>
</evidence>
<dbReference type="OrthoDB" id="4062651at2759"/>
<evidence type="ECO:0000313" key="5">
    <source>
        <dbReference type="Proteomes" id="UP000812440"/>
    </source>
</evidence>
<comment type="caution">
    <text evidence="4">The sequence shown here is derived from an EMBL/GenBank/DDBJ whole genome shotgun (WGS) entry which is preliminary data.</text>
</comment>
<dbReference type="InterPro" id="IPR000719">
    <property type="entry name" value="Prot_kinase_dom"/>
</dbReference>
<dbReference type="InterPro" id="IPR020635">
    <property type="entry name" value="Tyr_kinase_cat_dom"/>
</dbReference>
<protein>
    <recommendedName>
        <fullName evidence="3">Protein kinase domain-containing protein</fullName>
    </recommendedName>
</protein>
<dbReference type="SUPFAM" id="SSF56112">
    <property type="entry name" value="Protein kinase-like (PK-like)"/>
    <property type="match status" value="1"/>
</dbReference>
<dbReference type="InterPro" id="IPR011009">
    <property type="entry name" value="Kinase-like_dom_sf"/>
</dbReference>
<dbReference type="InterPro" id="IPR059179">
    <property type="entry name" value="MLKL-like_MCAfunc"/>
</dbReference>
<dbReference type="AlphaFoldDB" id="A0A8T2IW85"/>
<name>A0A8T2IW85_9PIPI</name>
<dbReference type="GO" id="GO:0005524">
    <property type="term" value="F:ATP binding"/>
    <property type="evidence" value="ECO:0007669"/>
    <property type="project" value="UniProtKB-KW"/>
</dbReference>
<sequence length="402" mass="46700">MDILGSVFEIASTIYGLCDQASSNKKLCLRLKKRITMLLVAAEKLKRQSGKSKEMNVALRELLVTLRNAKSWVIKYSNRVWWRKIIQANGIKEEFDLINDRLRDHADDLSLLLSVEHRNDFLKIFSENKRHIQNQKDIKEDIQDLKAYLNSSIIYIIIDINFFLFTRAVENMSLDAHHAAVEEIKSLLSVNIRTPWNIAEIKVEDLELGDSMMMNNNFELRKGQYHKSPVAIKILKGQLMNDDVSVRKTFHSEVETMKKFECVNIIRIFGICIGNSNTEPFYAMVTELCENGNLRDLLTRKQDLTWEQRILMTLDATRALYRLHHTESKAILHGSLSSLKFLVDGTYCLKLCGFELSKTESSMRRTCNSEKRKEMSDWLYIAPETLDNINAYDKRSEIYRSV</sequence>
<dbReference type="Pfam" id="PF22215">
    <property type="entry name" value="MLKL_N"/>
    <property type="match status" value="1"/>
</dbReference>
<evidence type="ECO:0000256" key="1">
    <source>
        <dbReference type="ARBA" id="ARBA00022741"/>
    </source>
</evidence>